<dbReference type="SUPFAM" id="SSF101327">
    <property type="entry name" value="YgfB-like"/>
    <property type="match status" value="1"/>
</dbReference>
<dbReference type="SUPFAM" id="SSF103642">
    <property type="entry name" value="Sec-C motif"/>
    <property type="match status" value="1"/>
</dbReference>
<dbReference type="STRING" id="1123014.SAMN02745746_01109"/>
<dbReference type="InterPro" id="IPR011978">
    <property type="entry name" value="YgfB-like"/>
</dbReference>
<protein>
    <recommendedName>
        <fullName evidence="3">YecA family protein</fullName>
    </recommendedName>
</protein>
<dbReference type="Gene3D" id="3.10.450.50">
    <property type="match status" value="1"/>
</dbReference>
<evidence type="ECO:0000313" key="1">
    <source>
        <dbReference type="EMBL" id="SMF07338.1"/>
    </source>
</evidence>
<evidence type="ECO:0000313" key="2">
    <source>
        <dbReference type="Proteomes" id="UP000192920"/>
    </source>
</evidence>
<accession>A0A1Y6BFZ7</accession>
<dbReference type="InterPro" id="IPR004027">
    <property type="entry name" value="SEC_C_motif"/>
</dbReference>
<dbReference type="Pfam" id="PF02810">
    <property type="entry name" value="SEC-C"/>
    <property type="match status" value="1"/>
</dbReference>
<keyword evidence="2" id="KW-1185">Reference proteome</keyword>
<dbReference type="InterPro" id="IPR036255">
    <property type="entry name" value="YgfB-like_sf"/>
</dbReference>
<dbReference type="EMBL" id="FXAG01000004">
    <property type="protein sequence ID" value="SMF07338.1"/>
    <property type="molecule type" value="Genomic_DNA"/>
</dbReference>
<name>A0A1Y6BFZ7_9NEIS</name>
<organism evidence="1 2">
    <name type="scientific">Pseudogulbenkiania subflava DSM 22618</name>
    <dbReference type="NCBI Taxonomy" id="1123014"/>
    <lineage>
        <taxon>Bacteria</taxon>
        <taxon>Pseudomonadati</taxon>
        <taxon>Pseudomonadota</taxon>
        <taxon>Betaproteobacteria</taxon>
        <taxon>Neisseriales</taxon>
        <taxon>Chromobacteriaceae</taxon>
        <taxon>Pseudogulbenkiania</taxon>
    </lineage>
</organism>
<gene>
    <name evidence="1" type="ORF">SAMN02745746_01109</name>
</gene>
<evidence type="ECO:0008006" key="3">
    <source>
        <dbReference type="Google" id="ProtNLM"/>
    </source>
</evidence>
<dbReference type="PANTHER" id="PTHR33747">
    <property type="entry name" value="UPF0225 PROTEIN SCO1677"/>
    <property type="match status" value="1"/>
</dbReference>
<dbReference type="AlphaFoldDB" id="A0A1Y6BFZ7"/>
<proteinExistence type="predicted"/>
<dbReference type="RefSeq" id="WP_085275434.1">
    <property type="nucleotide sequence ID" value="NZ_FXAG01000004.1"/>
</dbReference>
<dbReference type="Proteomes" id="UP000192920">
    <property type="component" value="Unassembled WGS sequence"/>
</dbReference>
<reference evidence="2" key="1">
    <citation type="submission" date="2017-04" db="EMBL/GenBank/DDBJ databases">
        <authorList>
            <person name="Varghese N."/>
            <person name="Submissions S."/>
        </authorList>
    </citation>
    <scope>NUCLEOTIDE SEQUENCE [LARGE SCALE GENOMIC DNA]</scope>
    <source>
        <strain evidence="2">DSM 22618</strain>
    </source>
</reference>
<dbReference type="PANTHER" id="PTHR33747:SF1">
    <property type="entry name" value="ADENYLATE CYCLASE-ASSOCIATED CAP C-TERMINAL DOMAIN-CONTAINING PROTEIN"/>
    <property type="match status" value="1"/>
</dbReference>
<sequence length="222" mass="24428">MSDIVFTDADLARLEELLTPLSQSGSTMRPDEVQGYFTALASGPDTIEAGSWLDEVLGDAPEFEDATTEAELGALLQKLYDATVAALVAGEVPDLILYEAEDAEEADFWPWCNAYLYALDNVDTDWFEAADDEGFEDLLLPIMALGGMFEDEEEGKELITFTDAELDNFKDELPDAIQAVYAYWQAKQQAPSTVRREGDKVGRNDPCPCGSGKKYKACHGKN</sequence>
<dbReference type="Pfam" id="PF03695">
    <property type="entry name" value="UPF0149"/>
    <property type="match status" value="1"/>
</dbReference>
<dbReference type="NCBIfam" id="TIGR02292">
    <property type="entry name" value="ygfB_yecA"/>
    <property type="match status" value="1"/>
</dbReference>